<gene>
    <name evidence="5" type="primary">FAM83D</name>
</gene>
<feature type="compositionally biased region" description="Low complexity" evidence="2">
    <location>
        <begin position="497"/>
        <end position="508"/>
    </location>
</feature>
<name>A0ABM1JNH8_GEKJA</name>
<evidence type="ECO:0000313" key="5">
    <source>
        <dbReference type="RefSeq" id="XP_015263015.1"/>
    </source>
</evidence>
<feature type="domain" description="Scaffolding anchor of CK1" evidence="3">
    <location>
        <begin position="20"/>
        <end position="292"/>
    </location>
</feature>
<reference evidence="5" key="1">
    <citation type="submission" date="2025-08" db="UniProtKB">
        <authorList>
            <consortium name="RefSeq"/>
        </authorList>
    </citation>
    <scope>IDENTIFICATION</scope>
</reference>
<dbReference type="RefSeq" id="XP_015263015.1">
    <property type="nucleotide sequence ID" value="XM_015407529.1"/>
</dbReference>
<comment type="similarity">
    <text evidence="1">Belongs to the FAM83 family.</text>
</comment>
<dbReference type="InterPro" id="IPR050944">
    <property type="entry name" value="FAM83"/>
</dbReference>
<evidence type="ECO:0000256" key="1">
    <source>
        <dbReference type="ARBA" id="ARBA00006937"/>
    </source>
</evidence>
<dbReference type="PANTHER" id="PTHR16181">
    <property type="entry name" value="PROTEIN FAM83A-RELATED"/>
    <property type="match status" value="1"/>
</dbReference>
<organism evidence="4 5">
    <name type="scientific">Gekko japonicus</name>
    <name type="common">Schlegel's Japanese gecko</name>
    <dbReference type="NCBI Taxonomy" id="146911"/>
    <lineage>
        <taxon>Eukaryota</taxon>
        <taxon>Metazoa</taxon>
        <taxon>Chordata</taxon>
        <taxon>Craniata</taxon>
        <taxon>Vertebrata</taxon>
        <taxon>Euteleostomi</taxon>
        <taxon>Lepidosauria</taxon>
        <taxon>Squamata</taxon>
        <taxon>Bifurcata</taxon>
        <taxon>Gekkota</taxon>
        <taxon>Gekkonidae</taxon>
        <taxon>Gekkoninae</taxon>
        <taxon>Gekko</taxon>
    </lineage>
</organism>
<keyword evidence="4" id="KW-1185">Reference proteome</keyword>
<dbReference type="SUPFAM" id="SSF56024">
    <property type="entry name" value="Phospholipase D/nuclease"/>
    <property type="match status" value="1"/>
</dbReference>
<dbReference type="PANTHER" id="PTHR16181:SF29">
    <property type="entry name" value="PROTEIN FAM83A-RELATED"/>
    <property type="match status" value="1"/>
</dbReference>
<dbReference type="Proteomes" id="UP000694871">
    <property type="component" value="Unplaced"/>
</dbReference>
<evidence type="ECO:0000256" key="2">
    <source>
        <dbReference type="SAM" id="MobiDB-lite"/>
    </source>
</evidence>
<dbReference type="GeneID" id="107107261"/>
<evidence type="ECO:0000313" key="4">
    <source>
        <dbReference type="Proteomes" id="UP000694871"/>
    </source>
</evidence>
<protein>
    <submittedName>
        <fullName evidence="5">Protein FAM83D</fullName>
    </submittedName>
</protein>
<feature type="region of interest" description="Disordered" evidence="2">
    <location>
        <begin position="341"/>
        <end position="369"/>
    </location>
</feature>
<dbReference type="Pfam" id="PF07894">
    <property type="entry name" value="SACK1"/>
    <property type="match status" value="1"/>
</dbReference>
<evidence type="ECO:0000259" key="3">
    <source>
        <dbReference type="Pfam" id="PF07894"/>
    </source>
</evidence>
<proteinExistence type="inferred from homology"/>
<dbReference type="Gene3D" id="3.30.870.10">
    <property type="entry name" value="Endonuclease Chain A"/>
    <property type="match status" value="1"/>
</dbReference>
<sequence>MANLSQCLDDAPLRGFHGWEPNSAQSSAYSEAQRLALEVLVASGLQAFRAFLRREKMRSFLSEPEIQAILRTAVPPPGAEEGSADQSLNGSLDCSSLTYFPLQSDIEPPVLELGWPAFVSGSYRGLTRVETCFQPSFGEVIYPCKEAVRKHIRSAREVIAIVMDSFTDMDIFYDLHDACRKRLVPVYILLDQAFLCHFMEMCKNLEFSPEQEYLMRVRTIAGNTYYARSGAKIIGSVHEKFMLIDGIKVTTGSYSFTWTDGKLNSSNLLVLSGQVVEHFDLEFRILYAQSKPINPKLPSSCKDTGALDHLTNRTTPCRDFTVGNLLRAEFARLSSSPKQLEREVAKGGRVSAKRPHLSGSSAGDEECISNGPETLEIAKERKSQSTQTEPFEKPTVTLVNSDTQTIASVATAGTQTTARSRMVGTQTVVMLKTVTTQTGNSEATEVALDQRVPNQKVHVQWIPDQKVHVQRIPPKEASPVYRKSTSSKEASPVYRKSTSTSSSARSLSSLSSQCSRASSVGSLTSLRSLDYPCSHRADYFRKLNKEREFHYSVIRSKLNHMVSMLSRRGNVAENYCRPVRCNVKPRRQISTSLINLRDFALYSSNDFF</sequence>
<dbReference type="InterPro" id="IPR012461">
    <property type="entry name" value="SACK1"/>
</dbReference>
<accession>A0ABM1JNH8</accession>
<feature type="region of interest" description="Disordered" evidence="2">
    <location>
        <begin position="470"/>
        <end position="508"/>
    </location>
</feature>